<comment type="similarity">
    <text evidence="6">Belongs to the WD repeat BOP1/ERB1 family.</text>
</comment>
<feature type="repeat" description="WD" evidence="7">
    <location>
        <begin position="790"/>
        <end position="815"/>
    </location>
</feature>
<keyword evidence="5 6" id="KW-0539">Nucleus</keyword>
<accession>A0A8H7VR13</accession>
<keyword evidence="1 6" id="KW-0690">Ribosome biogenesis</keyword>
<feature type="region of interest" description="Disordered" evidence="8">
    <location>
        <begin position="1"/>
        <end position="201"/>
    </location>
</feature>
<dbReference type="FunFam" id="2.130.10.10:FF:000061">
    <property type="entry name" value="Ribosome biogenesis protein BOP1 homolog"/>
    <property type="match status" value="1"/>
</dbReference>
<comment type="function">
    <text evidence="6">Component of the NOP7 complex, which is required for maturation of the 25S and 5.8S ribosomal RNAs and formation of the 60S ribosome.</text>
</comment>
<dbReference type="InterPro" id="IPR036322">
    <property type="entry name" value="WD40_repeat_dom_sf"/>
</dbReference>
<feature type="compositionally biased region" description="Low complexity" evidence="8">
    <location>
        <begin position="36"/>
        <end position="56"/>
    </location>
</feature>
<dbReference type="AlphaFoldDB" id="A0A8H7VR13"/>
<dbReference type="InterPro" id="IPR015943">
    <property type="entry name" value="WD40/YVTN_repeat-like_dom_sf"/>
</dbReference>
<dbReference type="InterPro" id="IPR019775">
    <property type="entry name" value="WD40_repeat_CS"/>
</dbReference>
<dbReference type="Gene3D" id="2.130.10.10">
    <property type="entry name" value="YVTN repeat-like/Quinoprotein amine dehydrogenase"/>
    <property type="match status" value="1"/>
</dbReference>
<keyword evidence="3 7" id="KW-0853">WD repeat</keyword>
<dbReference type="GO" id="GO:0005654">
    <property type="term" value="C:nucleoplasm"/>
    <property type="evidence" value="ECO:0007669"/>
    <property type="project" value="UniProtKB-SubCell"/>
</dbReference>
<evidence type="ECO:0000256" key="1">
    <source>
        <dbReference type="ARBA" id="ARBA00022517"/>
    </source>
</evidence>
<organism evidence="10 11">
    <name type="scientific">Circinella minor</name>
    <dbReference type="NCBI Taxonomy" id="1195481"/>
    <lineage>
        <taxon>Eukaryota</taxon>
        <taxon>Fungi</taxon>
        <taxon>Fungi incertae sedis</taxon>
        <taxon>Mucoromycota</taxon>
        <taxon>Mucoromycotina</taxon>
        <taxon>Mucoromycetes</taxon>
        <taxon>Mucorales</taxon>
        <taxon>Lichtheimiaceae</taxon>
        <taxon>Circinella</taxon>
    </lineage>
</organism>
<feature type="repeat" description="WD" evidence="7">
    <location>
        <begin position="467"/>
        <end position="508"/>
    </location>
</feature>
<evidence type="ECO:0000259" key="9">
    <source>
        <dbReference type="SMART" id="SM01035"/>
    </source>
</evidence>
<evidence type="ECO:0000256" key="3">
    <source>
        <dbReference type="ARBA" id="ARBA00022574"/>
    </source>
</evidence>
<proteinExistence type="inferred from homology"/>
<feature type="compositionally biased region" description="Acidic residues" evidence="8">
    <location>
        <begin position="70"/>
        <end position="83"/>
    </location>
</feature>
<dbReference type="InterPro" id="IPR028598">
    <property type="entry name" value="BOP1/Erb1"/>
</dbReference>
<feature type="compositionally biased region" description="Basic and acidic residues" evidence="8">
    <location>
        <begin position="11"/>
        <end position="21"/>
    </location>
</feature>
<evidence type="ECO:0000256" key="8">
    <source>
        <dbReference type="SAM" id="MobiDB-lite"/>
    </source>
</evidence>
<evidence type="ECO:0000256" key="4">
    <source>
        <dbReference type="ARBA" id="ARBA00022737"/>
    </source>
</evidence>
<reference evidence="10 11" key="1">
    <citation type="submission" date="2020-12" db="EMBL/GenBank/DDBJ databases">
        <title>Metabolic potential, ecology and presence of endohyphal bacteria is reflected in genomic diversity of Mucoromycotina.</title>
        <authorList>
            <person name="Muszewska A."/>
            <person name="Okrasinska A."/>
            <person name="Steczkiewicz K."/>
            <person name="Drgas O."/>
            <person name="Orlowska M."/>
            <person name="Perlinska-Lenart U."/>
            <person name="Aleksandrzak-Piekarczyk T."/>
            <person name="Szatraj K."/>
            <person name="Zielenkiewicz U."/>
            <person name="Pilsyk S."/>
            <person name="Malc E."/>
            <person name="Mieczkowski P."/>
            <person name="Kruszewska J.S."/>
            <person name="Biernat P."/>
            <person name="Pawlowska J."/>
        </authorList>
    </citation>
    <scope>NUCLEOTIDE SEQUENCE [LARGE SCALE GENOMIC DNA]</scope>
    <source>
        <strain evidence="10 11">CBS 142.35</strain>
    </source>
</reference>
<keyword evidence="4" id="KW-0677">Repeat</keyword>
<feature type="compositionally biased region" description="Acidic residues" evidence="8">
    <location>
        <begin position="182"/>
        <end position="194"/>
    </location>
</feature>
<dbReference type="PROSITE" id="PS50294">
    <property type="entry name" value="WD_REPEATS_REGION"/>
    <property type="match status" value="2"/>
</dbReference>
<dbReference type="Proteomes" id="UP000646827">
    <property type="component" value="Unassembled WGS sequence"/>
</dbReference>
<dbReference type="Pfam" id="PF08145">
    <property type="entry name" value="BOP1NT"/>
    <property type="match status" value="1"/>
</dbReference>
<dbReference type="Pfam" id="PF00400">
    <property type="entry name" value="WD40"/>
    <property type="match status" value="4"/>
</dbReference>
<dbReference type="GO" id="GO:0030687">
    <property type="term" value="C:preribosome, large subunit precursor"/>
    <property type="evidence" value="ECO:0007669"/>
    <property type="project" value="UniProtKB-UniRule"/>
</dbReference>
<dbReference type="SMART" id="SM01035">
    <property type="entry name" value="BOP1NT"/>
    <property type="match status" value="1"/>
</dbReference>
<keyword evidence="11" id="KW-1185">Reference proteome</keyword>
<dbReference type="PROSITE" id="PS50082">
    <property type="entry name" value="WD_REPEATS_2"/>
    <property type="match status" value="3"/>
</dbReference>
<dbReference type="OrthoDB" id="5571054at2759"/>
<dbReference type="SMART" id="SM00320">
    <property type="entry name" value="WD40"/>
    <property type="match status" value="6"/>
</dbReference>
<feature type="compositionally biased region" description="Acidic residues" evidence="8">
    <location>
        <begin position="125"/>
        <end position="168"/>
    </location>
</feature>
<dbReference type="GO" id="GO:0043021">
    <property type="term" value="F:ribonucleoprotein complex binding"/>
    <property type="evidence" value="ECO:0007669"/>
    <property type="project" value="UniProtKB-UniRule"/>
</dbReference>
<dbReference type="PANTHER" id="PTHR17605">
    <property type="entry name" value="RIBOSOME BIOGENESIS PROTEIN BOP1 BLOCK OF PROLIFERATION 1 PROTEIN"/>
    <property type="match status" value="1"/>
</dbReference>
<dbReference type="InterPro" id="IPR012953">
    <property type="entry name" value="BOP1_N_dom"/>
</dbReference>
<dbReference type="PROSITE" id="PS00678">
    <property type="entry name" value="WD_REPEATS_1"/>
    <property type="match status" value="1"/>
</dbReference>
<dbReference type="HAMAP" id="MF_03027">
    <property type="entry name" value="BOP1"/>
    <property type="match status" value="1"/>
</dbReference>
<keyword evidence="2 6" id="KW-0698">rRNA processing</keyword>
<feature type="compositionally biased region" description="Basic and acidic residues" evidence="8">
    <location>
        <begin position="57"/>
        <end position="69"/>
    </location>
</feature>
<evidence type="ECO:0000313" key="10">
    <source>
        <dbReference type="EMBL" id="KAG2225608.1"/>
    </source>
</evidence>
<dbReference type="PANTHER" id="PTHR17605:SF0">
    <property type="entry name" value="RIBOSOME BIOGENESIS PROTEIN BOP1"/>
    <property type="match status" value="1"/>
</dbReference>
<evidence type="ECO:0000256" key="2">
    <source>
        <dbReference type="ARBA" id="ARBA00022552"/>
    </source>
</evidence>
<evidence type="ECO:0000256" key="7">
    <source>
        <dbReference type="PROSITE-ProRule" id="PRU00221"/>
    </source>
</evidence>
<comment type="subunit">
    <text evidence="6">Component of the NOP7 complex, composed of ERB1, NOP7 and YTM1. Within the NOP7 complex ERB1 appears to interact directly with NOP7 and YTM1. The NOP7 complex also associates with the 66S pre-ribosome.</text>
</comment>
<gene>
    <name evidence="6" type="primary">ERB1</name>
    <name evidence="10" type="ORF">INT45_013719</name>
</gene>
<feature type="domain" description="BOP1 N-terminal" evidence="9">
    <location>
        <begin position="205"/>
        <end position="460"/>
    </location>
</feature>
<dbReference type="EMBL" id="JAEPRB010000026">
    <property type="protein sequence ID" value="KAG2225608.1"/>
    <property type="molecule type" value="Genomic_DNA"/>
</dbReference>
<dbReference type="SUPFAM" id="SSF50978">
    <property type="entry name" value="WD40 repeat-like"/>
    <property type="match status" value="1"/>
</dbReference>
<dbReference type="GO" id="GO:0000463">
    <property type="term" value="P:maturation of LSU-rRNA from tricistronic rRNA transcript (SSU-rRNA, 5.8S rRNA, LSU-rRNA)"/>
    <property type="evidence" value="ECO:0007669"/>
    <property type="project" value="UniProtKB-UniRule"/>
</dbReference>
<evidence type="ECO:0000256" key="5">
    <source>
        <dbReference type="ARBA" id="ARBA00023242"/>
    </source>
</evidence>
<dbReference type="GO" id="GO:0000466">
    <property type="term" value="P:maturation of 5.8S rRNA from tricistronic rRNA transcript (SSU-rRNA, 5.8S rRNA, LSU-rRNA)"/>
    <property type="evidence" value="ECO:0007669"/>
    <property type="project" value="UniProtKB-UniRule"/>
</dbReference>
<evidence type="ECO:0000256" key="6">
    <source>
        <dbReference type="HAMAP-Rule" id="MF_03027"/>
    </source>
</evidence>
<name>A0A8H7VR13_9FUNG</name>
<comment type="subcellular location">
    <subcellularLocation>
        <location evidence="6">Nucleus</location>
        <location evidence="6">Nucleolus</location>
    </subcellularLocation>
    <subcellularLocation>
        <location evidence="6">Nucleus</location>
        <location evidence="6">Nucleoplasm</location>
    </subcellularLocation>
</comment>
<dbReference type="GO" id="GO:0070545">
    <property type="term" value="C:PeBoW complex"/>
    <property type="evidence" value="ECO:0007669"/>
    <property type="project" value="TreeGrafter"/>
</dbReference>
<comment type="caution">
    <text evidence="10">The sequence shown here is derived from an EMBL/GenBank/DDBJ whole genome shotgun (WGS) entry which is preliminary data.</text>
</comment>
<dbReference type="InterPro" id="IPR001680">
    <property type="entry name" value="WD40_rpt"/>
</dbReference>
<feature type="repeat" description="WD" evidence="7">
    <location>
        <begin position="728"/>
        <end position="759"/>
    </location>
</feature>
<sequence length="815" mass="94135">MPKKSVKFAAKLHEKAPKTSKEPAQPNAKIAKPALKSTKITVQQQQQKSRTTTTTKVNDKRSLKKRAVEALEEEESSDDDSDYGEIALDGNDAVVDEEEEEQVEENDMDDDESEIEAFPELSISSDEEDSDYDDEKIEEDIEEEEEEEEDDYMAGDSLDEADLDEEESMNQKPLEKLSDIEANYDSDSSTEETENTVGNIPAEWYKDMPHIGYDIDGKKILKPATADELEKFLSTMDDPDSWKTVRSDKEGKDIVLNDEEMDIIQRLQRGIIPDSDYNPYEPTVEWFTSKTEQMPLSARPEPKRRFIPSKWEAKKVMKIVKAIRAGRIVPRKPKDERPRFYNLWGDDDKPREDHVMHIVAPKMKLPEHDESYNPPEEYLPDEQEVKEWNDLDLEDRTKNYLPKKYKSLRHVPAYDRFIQERFQRCLDLYLAPRVRKNRLNVDPDSLVPKLPSPKDLQPFPTAQSLSYDGHTARIRSLSVHSSGLYLLSGSDDHTIRMWEVSTGRCLFMWQFKDVIHEISWNPNPDVWLFAVSVGHGEVLLIAPPKLCPGEMAMATDQYIKSGFTRPQTTTTEDDNEKPIRQVVQWSKPSEQEEEKYGYKVRLQHSQTVKQITWHRKGDYFATVAPDARQVLIHQATKHQTQTPFTRLKGIVQKVAFHPIKPIFFVATQIYVRVYDLMQQQLVKTMQPGVKWISSIDVHPGGDNLIIGSYDKKVCWFDMDLGSRPYKSLRYHQKAVRQVAYHRRYPLFASSSDDGTIQIFYGMVYNDLLQNPLIVPVKILKGHETKDSLGVLNIEFHPTQPWIFSSGADGSLRLWT</sequence>
<evidence type="ECO:0000313" key="11">
    <source>
        <dbReference type="Proteomes" id="UP000646827"/>
    </source>
</evidence>
<feature type="compositionally biased region" description="Acidic residues" evidence="8">
    <location>
        <begin position="94"/>
        <end position="117"/>
    </location>
</feature>
<protein>
    <recommendedName>
        <fullName evidence="6">Ribosome biogenesis protein ERB1</fullName>
    </recommendedName>
    <alternativeName>
        <fullName evidence="6">Eukaryotic ribosome biogenesis protein 1</fullName>
    </alternativeName>
</protein>